<keyword evidence="11" id="KW-0482">Metalloprotease</keyword>
<dbReference type="GO" id="GO:0005886">
    <property type="term" value="C:plasma membrane"/>
    <property type="evidence" value="ECO:0007669"/>
    <property type="project" value="UniProtKB-SubCell"/>
</dbReference>
<dbReference type="GO" id="GO:0046872">
    <property type="term" value="F:metal ion binding"/>
    <property type="evidence" value="ECO:0007669"/>
    <property type="project" value="UniProtKB-KW"/>
</dbReference>
<comment type="similarity">
    <text evidence="3">Belongs to the peptidase M50B family.</text>
</comment>
<keyword evidence="9" id="KW-0862">Zinc</keyword>
<evidence type="ECO:0000256" key="8">
    <source>
        <dbReference type="ARBA" id="ARBA00022801"/>
    </source>
</evidence>
<evidence type="ECO:0000256" key="2">
    <source>
        <dbReference type="ARBA" id="ARBA00004651"/>
    </source>
</evidence>
<evidence type="ECO:0000256" key="9">
    <source>
        <dbReference type="ARBA" id="ARBA00022833"/>
    </source>
</evidence>
<evidence type="ECO:0000256" key="4">
    <source>
        <dbReference type="ARBA" id="ARBA00022475"/>
    </source>
</evidence>
<dbReference type="InterPro" id="IPR044537">
    <property type="entry name" value="Rip2-like"/>
</dbReference>
<dbReference type="eggNOG" id="COG1994">
    <property type="taxonomic scope" value="Bacteria"/>
</dbReference>
<name>D0LG94_HALO1</name>
<keyword evidence="10 13" id="KW-1133">Transmembrane helix</keyword>
<feature type="transmembrane region" description="Helical" evidence="13">
    <location>
        <begin position="102"/>
        <end position="126"/>
    </location>
</feature>
<evidence type="ECO:0000256" key="6">
    <source>
        <dbReference type="ARBA" id="ARBA00022692"/>
    </source>
</evidence>
<proteinExistence type="inferred from homology"/>
<evidence type="ECO:0000256" key="1">
    <source>
        <dbReference type="ARBA" id="ARBA00001947"/>
    </source>
</evidence>
<dbReference type="GO" id="GO:0006508">
    <property type="term" value="P:proteolysis"/>
    <property type="evidence" value="ECO:0007669"/>
    <property type="project" value="UniProtKB-KW"/>
</dbReference>
<dbReference type="CDD" id="cd06158">
    <property type="entry name" value="S2P-M50_like_1"/>
    <property type="match status" value="1"/>
</dbReference>
<keyword evidence="6 13" id="KW-0812">Transmembrane</keyword>
<feature type="transmembrane region" description="Helical" evidence="13">
    <location>
        <begin position="57"/>
        <end position="81"/>
    </location>
</feature>
<keyword evidence="4" id="KW-1003">Cell membrane</keyword>
<dbReference type="EMBL" id="CP001804">
    <property type="protein sequence ID" value="ACY18119.1"/>
    <property type="molecule type" value="Genomic_DNA"/>
</dbReference>
<dbReference type="InterPro" id="IPR052348">
    <property type="entry name" value="Metallopeptidase_M50B"/>
</dbReference>
<feature type="domain" description="Peptidase M50" evidence="14">
    <location>
        <begin position="141"/>
        <end position="199"/>
    </location>
</feature>
<gene>
    <name evidence="15" type="ordered locus">Hoch_5642</name>
</gene>
<evidence type="ECO:0000256" key="12">
    <source>
        <dbReference type="ARBA" id="ARBA00023136"/>
    </source>
</evidence>
<sequence length="229" mass="24634">MDVSPETVRLILQALIILLLSIAVHEFGHAIVAHKLGDRLPASQGRVTLNPLVHASPIGTFLFPVLSLLFTKGASIGFGWGRPVEVHPASFSRRFTMRVGHMLVALAGPAMNVLFGTLIAIVHLALLTTGTIEAQRGPGLHSGLFQAVTLNYVLCFFNLIPAPPLDGGAVMKGVLPSRALPAFERFEPYGPFVLMAVIFIPGLAMIFVTPALWMREGVYSLLSMLFGLS</sequence>
<dbReference type="Pfam" id="PF02163">
    <property type="entry name" value="Peptidase_M50"/>
    <property type="match status" value="1"/>
</dbReference>
<accession>D0LG94</accession>
<evidence type="ECO:0000256" key="10">
    <source>
        <dbReference type="ARBA" id="ARBA00022989"/>
    </source>
</evidence>
<dbReference type="STRING" id="502025.Hoch_5642"/>
<keyword evidence="16" id="KW-1185">Reference proteome</keyword>
<evidence type="ECO:0000256" key="5">
    <source>
        <dbReference type="ARBA" id="ARBA00022670"/>
    </source>
</evidence>
<evidence type="ECO:0000256" key="11">
    <source>
        <dbReference type="ARBA" id="ARBA00023049"/>
    </source>
</evidence>
<organism evidence="15 16">
    <name type="scientific">Haliangium ochraceum (strain DSM 14365 / JCM 11303 / SMP-2)</name>
    <dbReference type="NCBI Taxonomy" id="502025"/>
    <lineage>
        <taxon>Bacteria</taxon>
        <taxon>Pseudomonadati</taxon>
        <taxon>Myxococcota</taxon>
        <taxon>Polyangia</taxon>
        <taxon>Haliangiales</taxon>
        <taxon>Kofleriaceae</taxon>
        <taxon>Haliangium</taxon>
    </lineage>
</organism>
<evidence type="ECO:0000259" key="14">
    <source>
        <dbReference type="Pfam" id="PF02163"/>
    </source>
</evidence>
<dbReference type="OrthoDB" id="9800627at2"/>
<reference evidence="15 16" key="1">
    <citation type="journal article" date="2010" name="Stand. Genomic Sci.">
        <title>Complete genome sequence of Haliangium ochraceum type strain (SMP-2).</title>
        <authorList>
            <consortium name="US DOE Joint Genome Institute (JGI-PGF)"/>
            <person name="Ivanova N."/>
            <person name="Daum C."/>
            <person name="Lang E."/>
            <person name="Abt B."/>
            <person name="Kopitz M."/>
            <person name="Saunders E."/>
            <person name="Lapidus A."/>
            <person name="Lucas S."/>
            <person name="Glavina Del Rio T."/>
            <person name="Nolan M."/>
            <person name="Tice H."/>
            <person name="Copeland A."/>
            <person name="Cheng J.F."/>
            <person name="Chen F."/>
            <person name="Bruce D."/>
            <person name="Goodwin L."/>
            <person name="Pitluck S."/>
            <person name="Mavromatis K."/>
            <person name="Pati A."/>
            <person name="Mikhailova N."/>
            <person name="Chen A."/>
            <person name="Palaniappan K."/>
            <person name="Land M."/>
            <person name="Hauser L."/>
            <person name="Chang Y.J."/>
            <person name="Jeffries C.D."/>
            <person name="Detter J.C."/>
            <person name="Brettin T."/>
            <person name="Rohde M."/>
            <person name="Goker M."/>
            <person name="Bristow J."/>
            <person name="Markowitz V."/>
            <person name="Eisen J.A."/>
            <person name="Hugenholtz P."/>
            <person name="Kyrpides N.C."/>
            <person name="Klenk H.P."/>
        </authorList>
    </citation>
    <scope>NUCLEOTIDE SEQUENCE [LARGE SCALE GENOMIC DNA]</scope>
    <source>
        <strain evidence="16">DSM 14365 / CIP 107738 / JCM 11303 / AJ 13395 / SMP-2</strain>
    </source>
</reference>
<evidence type="ECO:0000256" key="3">
    <source>
        <dbReference type="ARBA" id="ARBA00007931"/>
    </source>
</evidence>
<dbReference type="RefSeq" id="WP_012830711.1">
    <property type="nucleotide sequence ID" value="NC_013440.1"/>
</dbReference>
<evidence type="ECO:0000256" key="7">
    <source>
        <dbReference type="ARBA" id="ARBA00022723"/>
    </source>
</evidence>
<comment type="subcellular location">
    <subcellularLocation>
        <location evidence="2">Cell membrane</location>
        <topology evidence="2">Multi-pass membrane protein</topology>
    </subcellularLocation>
</comment>
<feature type="transmembrane region" description="Helical" evidence="13">
    <location>
        <begin position="192"/>
        <end position="214"/>
    </location>
</feature>
<evidence type="ECO:0000313" key="15">
    <source>
        <dbReference type="EMBL" id="ACY18119.1"/>
    </source>
</evidence>
<dbReference type="AlphaFoldDB" id="D0LG94"/>
<dbReference type="Proteomes" id="UP000001880">
    <property type="component" value="Chromosome"/>
</dbReference>
<keyword evidence="5" id="KW-0645">Protease</keyword>
<protein>
    <submittedName>
        <fullName evidence="15">Peptidase M50</fullName>
    </submittedName>
</protein>
<keyword evidence="8" id="KW-0378">Hydrolase</keyword>
<evidence type="ECO:0000256" key="13">
    <source>
        <dbReference type="SAM" id="Phobius"/>
    </source>
</evidence>
<dbReference type="KEGG" id="hoh:Hoch_5642"/>
<keyword evidence="7" id="KW-0479">Metal-binding</keyword>
<evidence type="ECO:0000313" key="16">
    <source>
        <dbReference type="Proteomes" id="UP000001880"/>
    </source>
</evidence>
<dbReference type="PANTHER" id="PTHR35864:SF1">
    <property type="entry name" value="ZINC METALLOPROTEASE YWHC-RELATED"/>
    <property type="match status" value="1"/>
</dbReference>
<dbReference type="PANTHER" id="PTHR35864">
    <property type="entry name" value="ZINC METALLOPROTEASE MJ0611-RELATED"/>
    <property type="match status" value="1"/>
</dbReference>
<dbReference type="InterPro" id="IPR008915">
    <property type="entry name" value="Peptidase_M50"/>
</dbReference>
<dbReference type="GO" id="GO:0008237">
    <property type="term" value="F:metallopeptidase activity"/>
    <property type="evidence" value="ECO:0007669"/>
    <property type="project" value="UniProtKB-KW"/>
</dbReference>
<dbReference type="HOGENOM" id="CLU_086979_0_0_7"/>
<comment type="cofactor">
    <cofactor evidence="1">
        <name>Zn(2+)</name>
        <dbReference type="ChEBI" id="CHEBI:29105"/>
    </cofactor>
</comment>
<keyword evidence="12 13" id="KW-0472">Membrane</keyword>